<evidence type="ECO:0000256" key="5">
    <source>
        <dbReference type="SAM" id="Phobius"/>
    </source>
</evidence>
<dbReference type="InterPro" id="IPR005829">
    <property type="entry name" value="Sugar_transporter_CS"/>
</dbReference>
<organism evidence="7 8">
    <name type="scientific">Henriciella barbarensis</name>
    <dbReference type="NCBI Taxonomy" id="86342"/>
    <lineage>
        <taxon>Bacteria</taxon>
        <taxon>Pseudomonadati</taxon>
        <taxon>Pseudomonadota</taxon>
        <taxon>Alphaproteobacteria</taxon>
        <taxon>Hyphomonadales</taxon>
        <taxon>Hyphomonadaceae</taxon>
        <taxon>Henriciella</taxon>
    </lineage>
</organism>
<dbReference type="InterPro" id="IPR020846">
    <property type="entry name" value="MFS_dom"/>
</dbReference>
<protein>
    <submittedName>
        <fullName evidence="7">MFS transporter</fullName>
    </submittedName>
</protein>
<dbReference type="GO" id="GO:0046943">
    <property type="term" value="F:carboxylic acid transmembrane transporter activity"/>
    <property type="evidence" value="ECO:0007669"/>
    <property type="project" value="TreeGrafter"/>
</dbReference>
<dbReference type="PROSITE" id="PS50850">
    <property type="entry name" value="MFS"/>
    <property type="match status" value="1"/>
</dbReference>
<keyword evidence="3 5" id="KW-1133">Transmembrane helix</keyword>
<name>A0A399R343_9PROT</name>
<sequence length="443" mass="45986">MIFRKAFRRSWKSVAPDSQAIDVSVDPIGGVPTPTSKKPGIAPRRLPNINIALLLCFVAAILEGVDIIAFGLAAAEMRAALDLTPGQIAITASANMAAFVVGSLAAGYGSDRFGRKWMFVAAMALIGVFSLATAAASSFETMFVYRTLTGVGLGGAMPMFIALAAESGAPEGRVARVSIMLSGSPLGGVLASLFVATQLGEHWQAIFILGGVGPLLLIPFLWLWIKPPADPESGADDEGVDDVRQSSRPSVFWALFGQGRAVLSCLLWLGLLSIQVLTYALFNWLPILLRDLALERSEASLAMSIFMMAAVIGNVVIARFVKGQGRWIAVGVVAVGVVASLLAFGIPGQTFQSLLVICGFTGMFVLSATVLLYGLATDVYPLRVRGIGVGAATAMGRIGAIGGPLIAGTMLGLGITTGVLLPALAPFGVIGGAAAILLARRVS</sequence>
<dbReference type="InterPro" id="IPR036259">
    <property type="entry name" value="MFS_trans_sf"/>
</dbReference>
<feature type="transmembrane region" description="Helical" evidence="5">
    <location>
        <begin position="87"/>
        <end position="105"/>
    </location>
</feature>
<dbReference type="Pfam" id="PF07690">
    <property type="entry name" value="MFS_1"/>
    <property type="match status" value="1"/>
</dbReference>
<evidence type="ECO:0000313" key="7">
    <source>
        <dbReference type="EMBL" id="RIJ24645.1"/>
    </source>
</evidence>
<feature type="transmembrane region" description="Helical" evidence="5">
    <location>
        <begin position="177"/>
        <end position="197"/>
    </location>
</feature>
<dbReference type="Gene3D" id="1.20.1250.20">
    <property type="entry name" value="MFS general substrate transporter like domains"/>
    <property type="match status" value="2"/>
</dbReference>
<keyword evidence="4 5" id="KW-0472">Membrane</keyword>
<feature type="transmembrane region" description="Helical" evidence="5">
    <location>
        <begin position="328"/>
        <end position="348"/>
    </location>
</feature>
<evidence type="ECO:0000256" key="4">
    <source>
        <dbReference type="ARBA" id="ARBA00023136"/>
    </source>
</evidence>
<feature type="transmembrane region" description="Helical" evidence="5">
    <location>
        <begin position="117"/>
        <end position="137"/>
    </location>
</feature>
<comment type="caution">
    <text evidence="7">The sequence shown here is derived from an EMBL/GenBank/DDBJ whole genome shotgun (WGS) entry which is preliminary data.</text>
</comment>
<feature type="transmembrane region" description="Helical" evidence="5">
    <location>
        <begin position="354"/>
        <end position="375"/>
    </location>
</feature>
<feature type="transmembrane region" description="Helical" evidence="5">
    <location>
        <begin position="419"/>
        <end position="439"/>
    </location>
</feature>
<feature type="transmembrane region" description="Helical" evidence="5">
    <location>
        <begin position="51"/>
        <end position="75"/>
    </location>
</feature>
<feature type="transmembrane region" description="Helical" evidence="5">
    <location>
        <begin position="302"/>
        <end position="321"/>
    </location>
</feature>
<comment type="subcellular location">
    <subcellularLocation>
        <location evidence="1">Membrane</location>
        <topology evidence="1">Multi-pass membrane protein</topology>
    </subcellularLocation>
</comment>
<dbReference type="PROSITE" id="PS00217">
    <property type="entry name" value="SUGAR_TRANSPORT_2"/>
    <property type="match status" value="1"/>
</dbReference>
<evidence type="ECO:0000256" key="2">
    <source>
        <dbReference type="ARBA" id="ARBA00022692"/>
    </source>
</evidence>
<dbReference type="EMBL" id="QWGB01000005">
    <property type="protein sequence ID" value="RIJ24645.1"/>
    <property type="molecule type" value="Genomic_DNA"/>
</dbReference>
<dbReference type="AlphaFoldDB" id="A0A399R343"/>
<dbReference type="Proteomes" id="UP000265431">
    <property type="component" value="Unassembled WGS sequence"/>
</dbReference>
<feature type="transmembrane region" description="Helical" evidence="5">
    <location>
        <begin position="387"/>
        <end position="407"/>
    </location>
</feature>
<gene>
    <name evidence="7" type="ORF">D1224_10590</name>
</gene>
<feature type="domain" description="Major facilitator superfamily (MFS) profile" evidence="6">
    <location>
        <begin position="52"/>
        <end position="443"/>
    </location>
</feature>
<reference evidence="7 8" key="1">
    <citation type="submission" date="2018-08" db="EMBL/GenBank/DDBJ databases">
        <title>Henriciella mobilis sp. nov., isolated from seawater.</title>
        <authorList>
            <person name="Cheng H."/>
            <person name="Wu Y.-H."/>
            <person name="Xu X.-W."/>
            <person name="Guo L.-L."/>
        </authorList>
    </citation>
    <scope>NUCLEOTIDE SEQUENCE [LARGE SCALE GENOMIC DNA]</scope>
    <source>
        <strain evidence="7 8">CCUG66934</strain>
    </source>
</reference>
<dbReference type="InterPro" id="IPR011701">
    <property type="entry name" value="MFS"/>
</dbReference>
<evidence type="ECO:0000313" key="8">
    <source>
        <dbReference type="Proteomes" id="UP000265431"/>
    </source>
</evidence>
<dbReference type="PANTHER" id="PTHR23508:SF10">
    <property type="entry name" value="CARBOXYLIC ACID TRANSPORTER PROTEIN HOMOLOG"/>
    <property type="match status" value="1"/>
</dbReference>
<dbReference type="GO" id="GO:0005886">
    <property type="term" value="C:plasma membrane"/>
    <property type="evidence" value="ECO:0007669"/>
    <property type="project" value="TreeGrafter"/>
</dbReference>
<feature type="transmembrane region" description="Helical" evidence="5">
    <location>
        <begin position="261"/>
        <end position="282"/>
    </location>
</feature>
<dbReference type="SUPFAM" id="SSF103473">
    <property type="entry name" value="MFS general substrate transporter"/>
    <property type="match status" value="1"/>
</dbReference>
<keyword evidence="8" id="KW-1185">Reference proteome</keyword>
<feature type="transmembrane region" description="Helical" evidence="5">
    <location>
        <begin position="143"/>
        <end position="165"/>
    </location>
</feature>
<dbReference type="PANTHER" id="PTHR23508">
    <property type="entry name" value="CARBOXYLIC ACID TRANSPORTER PROTEIN HOMOLOG"/>
    <property type="match status" value="1"/>
</dbReference>
<keyword evidence="2 5" id="KW-0812">Transmembrane</keyword>
<evidence type="ECO:0000256" key="3">
    <source>
        <dbReference type="ARBA" id="ARBA00022989"/>
    </source>
</evidence>
<dbReference type="OrthoDB" id="5858672at2"/>
<dbReference type="PROSITE" id="PS00216">
    <property type="entry name" value="SUGAR_TRANSPORT_1"/>
    <property type="match status" value="1"/>
</dbReference>
<feature type="transmembrane region" description="Helical" evidence="5">
    <location>
        <begin position="203"/>
        <end position="225"/>
    </location>
</feature>
<accession>A0A399R343</accession>
<evidence type="ECO:0000259" key="6">
    <source>
        <dbReference type="PROSITE" id="PS50850"/>
    </source>
</evidence>
<proteinExistence type="predicted"/>
<evidence type="ECO:0000256" key="1">
    <source>
        <dbReference type="ARBA" id="ARBA00004141"/>
    </source>
</evidence>